<gene>
    <name evidence="2" type="ORF">SCP_0502520</name>
</gene>
<feature type="compositionally biased region" description="Polar residues" evidence="1">
    <location>
        <begin position="57"/>
        <end position="67"/>
    </location>
</feature>
<name>A0A401GLY8_9APHY</name>
<reference evidence="2 3" key="1">
    <citation type="journal article" date="2018" name="Sci. Rep.">
        <title>Genome sequence of the cauliflower mushroom Sparassis crispa (Hanabiratake) and its association with beneficial usage.</title>
        <authorList>
            <person name="Kiyama R."/>
            <person name="Furutani Y."/>
            <person name="Kawaguchi K."/>
            <person name="Nakanishi T."/>
        </authorList>
    </citation>
    <scope>NUCLEOTIDE SEQUENCE [LARGE SCALE GENOMIC DNA]</scope>
</reference>
<feature type="region of interest" description="Disordered" evidence="1">
    <location>
        <begin position="35"/>
        <end position="67"/>
    </location>
</feature>
<accession>A0A401GLY8</accession>
<organism evidence="2 3">
    <name type="scientific">Sparassis crispa</name>
    <dbReference type="NCBI Taxonomy" id="139825"/>
    <lineage>
        <taxon>Eukaryota</taxon>
        <taxon>Fungi</taxon>
        <taxon>Dikarya</taxon>
        <taxon>Basidiomycota</taxon>
        <taxon>Agaricomycotina</taxon>
        <taxon>Agaricomycetes</taxon>
        <taxon>Polyporales</taxon>
        <taxon>Sparassidaceae</taxon>
        <taxon>Sparassis</taxon>
    </lineage>
</organism>
<dbReference type="RefSeq" id="XP_027614118.1">
    <property type="nucleotide sequence ID" value="XM_027758317.1"/>
</dbReference>
<dbReference type="GeneID" id="38780122"/>
<proteinExistence type="predicted"/>
<dbReference type="InParanoid" id="A0A401GLY8"/>
<keyword evidence="3" id="KW-1185">Reference proteome</keyword>
<evidence type="ECO:0000313" key="2">
    <source>
        <dbReference type="EMBL" id="GBE83205.1"/>
    </source>
</evidence>
<comment type="caution">
    <text evidence="2">The sequence shown here is derived from an EMBL/GenBank/DDBJ whole genome shotgun (WGS) entry which is preliminary data.</text>
</comment>
<dbReference type="AlphaFoldDB" id="A0A401GLY8"/>
<dbReference type="EMBL" id="BFAD01000005">
    <property type="protein sequence ID" value="GBE83205.1"/>
    <property type="molecule type" value="Genomic_DNA"/>
</dbReference>
<sequence>MHAKALKKEELQQALVHYAEEMHAYTLQLVAEVRKQRGKESGTDAGAEEQSLDLSKLQISSPKSPAK</sequence>
<dbReference type="Proteomes" id="UP000287166">
    <property type="component" value="Unassembled WGS sequence"/>
</dbReference>
<protein>
    <submittedName>
        <fullName evidence="2">Uncharacterized protein</fullName>
    </submittedName>
</protein>
<evidence type="ECO:0000313" key="3">
    <source>
        <dbReference type="Proteomes" id="UP000287166"/>
    </source>
</evidence>
<evidence type="ECO:0000256" key="1">
    <source>
        <dbReference type="SAM" id="MobiDB-lite"/>
    </source>
</evidence>